<feature type="domain" description="NACHT-NTPase and P-loop NTPases N-terminal" evidence="2">
    <location>
        <begin position="865"/>
        <end position="974"/>
    </location>
</feature>
<organism evidence="3 4">
    <name type="scientific">Botryotinia convoluta</name>
    <dbReference type="NCBI Taxonomy" id="54673"/>
    <lineage>
        <taxon>Eukaryota</taxon>
        <taxon>Fungi</taxon>
        <taxon>Dikarya</taxon>
        <taxon>Ascomycota</taxon>
        <taxon>Pezizomycotina</taxon>
        <taxon>Leotiomycetes</taxon>
        <taxon>Helotiales</taxon>
        <taxon>Sclerotiniaceae</taxon>
        <taxon>Botryotinia</taxon>
    </lineage>
</organism>
<dbReference type="Pfam" id="PF17107">
    <property type="entry name" value="SesA"/>
    <property type="match status" value="1"/>
</dbReference>
<feature type="region of interest" description="Disordered" evidence="1">
    <location>
        <begin position="1"/>
        <end position="76"/>
    </location>
</feature>
<feature type="compositionally biased region" description="Basic and acidic residues" evidence="1">
    <location>
        <begin position="716"/>
        <end position="727"/>
    </location>
</feature>
<evidence type="ECO:0000313" key="4">
    <source>
        <dbReference type="Proteomes" id="UP000297527"/>
    </source>
</evidence>
<accession>A0A4Z1IUM2</accession>
<evidence type="ECO:0000259" key="2">
    <source>
        <dbReference type="Pfam" id="PF17107"/>
    </source>
</evidence>
<reference evidence="3 4" key="1">
    <citation type="submission" date="2017-12" db="EMBL/GenBank/DDBJ databases">
        <title>Comparative genomics of Botrytis spp.</title>
        <authorList>
            <person name="Valero-Jimenez C.A."/>
            <person name="Tapia P."/>
            <person name="Veloso J."/>
            <person name="Silva-Moreno E."/>
            <person name="Staats M."/>
            <person name="Valdes J.H."/>
            <person name="Van Kan J.A.L."/>
        </authorList>
    </citation>
    <scope>NUCLEOTIDE SEQUENCE [LARGE SCALE GENOMIC DNA]</scope>
    <source>
        <strain evidence="3 4">MUCL11595</strain>
    </source>
</reference>
<feature type="compositionally biased region" description="Polar residues" evidence="1">
    <location>
        <begin position="737"/>
        <end position="748"/>
    </location>
</feature>
<dbReference type="EMBL" id="PQXN01000014">
    <property type="protein sequence ID" value="TGO63262.1"/>
    <property type="molecule type" value="Genomic_DNA"/>
</dbReference>
<comment type="caution">
    <text evidence="3">The sequence shown here is derived from an EMBL/GenBank/DDBJ whole genome shotgun (WGS) entry which is preliminary data.</text>
</comment>
<feature type="compositionally biased region" description="Basic and acidic residues" evidence="1">
    <location>
        <begin position="43"/>
        <end position="72"/>
    </location>
</feature>
<gene>
    <name evidence="3" type="ORF">BCON_0014g00510</name>
</gene>
<sequence>MSRFTEFRPASSTSASSRGELLWSRNSNPASSAYNTPVLFARSTEKRSVSFKSPLKDERYNTETEDNPKKTLESGIENAQERRLPHWSHDFMPVPPTGRTVTPFVSQTLIRSHIPISTRGSNSWTTNSTQDSTIYLEFDCSEDIESYLEELSRLKRLGRFNDAKRYFKACRVYCGDHPDLVIDYIDTLLSQGACKDVLELITSENPPILTKDCGQIYHHYLHSALCVAKAVTLGWLEDAVLQWGQAKSELISELKRDFTSLSSLQIRFLCHLVYLETSYVVSMNSSYPNITVGSIPGSDWHELYSHLLLTNRIWDMRDIFYHLIGSSTVKQVMDMFFDTEMSLDQSINTFVAQWTQENDESTDLAILDILVTVSLQGIPDKKFFDKAEQRSINLCMIHTREFASSIRDNYPASVKSSPYLRWILAEIRWDDVSGERQKPSPWSYLDSSPGLLYFDGSLPVYIPFASENPGWRVRPHSEYSVELLTLGLNTARDLGHYDLEVLYLEELVCRSSIPQNHLADLKSLQKEIIGNKSRYLSACLAQYLLATDQEAQRDLSNQLCEIDQQEHSASRERNPIIKWAQRKIQQALSHSLGDSQEQQDLYSWMERSAYQQIPDHYRDRLRQSHHASHDIDYYRGGNQIAKYVAEDRTSITFNTTIAEPRISSNPRPSSPPAALPNSPSALVVRGGTSPSIIPSRELPILRSRRNSAYTPTTRITVRDSQDNREIVDPSPLKYGVSETQDQTSSLPRQRTDISSKQAREMLPLSEVDNKAGTRSVGSESKGKFPIIVDKDKAIDKHDDIGGEPARAQEIHHNSLQADRTERPRPQYFENEEETKKDFEREYHIAMGELLGVVASGIAVAQLAGAIVGSTQKIYSFYSEMKDAPKKLGDLLVEIELLGEVLVDFYDQNSTPTTGQSKIVPKVLKHCKTVMKNLDKILNVLEDSLNKDGGMIKRQWRTLKVVLKEKTLEELTERLERAKLLLILAVNCHSMQLNRAMHQTLIQLSTSGMDTYTTQTNEVAAIPEHNFVQVSKVAIPDHNSVQVSKKESTSIIRGAANSYGFFSYWSTTSVLNQQNKKKHFTTSTTGVVDANEDADMDVDLTILPKAWMRLKGMHIKQSRRFGRWTYYFRPVRVVPDESPIFYACKNGDIGEILQLVQTGRASVFDTSQQGYNLIHVKLPPNIPLQKPNEMNTACSTPLARRPMPMATYSRSAGYRD</sequence>
<feature type="compositionally biased region" description="Polar residues" evidence="1">
    <location>
        <begin position="706"/>
        <end position="715"/>
    </location>
</feature>
<dbReference type="Proteomes" id="UP000297527">
    <property type="component" value="Unassembled WGS sequence"/>
</dbReference>
<name>A0A4Z1IUM2_9HELO</name>
<feature type="region of interest" description="Disordered" evidence="1">
    <location>
        <begin position="703"/>
        <end position="762"/>
    </location>
</feature>
<feature type="region of interest" description="Disordered" evidence="1">
    <location>
        <begin position="658"/>
        <end position="689"/>
    </location>
</feature>
<protein>
    <recommendedName>
        <fullName evidence="2">NACHT-NTPase and P-loop NTPases N-terminal domain-containing protein</fullName>
    </recommendedName>
</protein>
<evidence type="ECO:0000256" key="1">
    <source>
        <dbReference type="SAM" id="MobiDB-lite"/>
    </source>
</evidence>
<evidence type="ECO:0000313" key="3">
    <source>
        <dbReference type="EMBL" id="TGO63262.1"/>
    </source>
</evidence>
<feature type="region of interest" description="Disordered" evidence="1">
    <location>
        <begin position="804"/>
        <end position="824"/>
    </location>
</feature>
<proteinExistence type="predicted"/>
<dbReference type="OrthoDB" id="4838614at2759"/>
<feature type="compositionally biased region" description="Basic and acidic residues" evidence="1">
    <location>
        <begin position="749"/>
        <end position="759"/>
    </location>
</feature>
<dbReference type="AlphaFoldDB" id="A0A4Z1IUM2"/>
<keyword evidence="4" id="KW-1185">Reference proteome</keyword>
<feature type="compositionally biased region" description="Polar residues" evidence="1">
    <location>
        <begin position="24"/>
        <end position="35"/>
    </location>
</feature>
<dbReference type="InterPro" id="IPR031352">
    <property type="entry name" value="SesA"/>
</dbReference>